<keyword evidence="3" id="KW-0732">Signal</keyword>
<dbReference type="Proteomes" id="UP000030755">
    <property type="component" value="Unassembled WGS sequence"/>
</dbReference>
<protein>
    <submittedName>
        <fullName evidence="4">Uncharacterized protein</fullName>
    </submittedName>
</protein>
<keyword evidence="2" id="KW-0472">Membrane</keyword>
<evidence type="ECO:0000313" key="5">
    <source>
        <dbReference type="Proteomes" id="UP000030755"/>
    </source>
</evidence>
<reference evidence="4 5" key="1">
    <citation type="journal article" date="2013" name="Curr. Biol.">
        <title>Shared signatures of parasitism and phylogenomics unite Cryptomycota and microsporidia.</title>
        <authorList>
            <person name="James T.Y."/>
            <person name="Pelin A."/>
            <person name="Bonen L."/>
            <person name="Ahrendt S."/>
            <person name="Sain D."/>
            <person name="Corradi N."/>
            <person name="Stajich J.E."/>
        </authorList>
    </citation>
    <scope>NUCLEOTIDE SEQUENCE [LARGE SCALE GENOMIC DNA]</scope>
    <source>
        <strain evidence="4 5">CSF55</strain>
    </source>
</reference>
<organism evidence="4 5">
    <name type="scientific">Rozella allomycis (strain CSF55)</name>
    <dbReference type="NCBI Taxonomy" id="988480"/>
    <lineage>
        <taxon>Eukaryota</taxon>
        <taxon>Fungi</taxon>
        <taxon>Fungi incertae sedis</taxon>
        <taxon>Cryptomycota</taxon>
        <taxon>Cryptomycota incertae sedis</taxon>
        <taxon>Rozella</taxon>
    </lineage>
</organism>
<keyword evidence="2" id="KW-1133">Transmembrane helix</keyword>
<sequence length="463" mass="52787">MNLFPLLLLLVCAIRNTSQTKLLNDFEIKLADGFETLFSKGTLLPVENTKMMTSDHSKKEYKHEIYRRDKDSRILITELTVTFPPYEPRDSYMLIAKLDEGGHLSFSAVSEDGKPLDLVLYAVEYKKFEGMKKMGLSIVFLCGVMYFLIPNIFYHNSVNFVQQQANHEPIKQLKIYDDYKMVKTEKTEPTEIKKFSVKANKPPVVTANAKKDEKRPTVTANAKKDEKRPTVTANAKKDEKRPTVTANAKKDEKRPTVTANPKKVEKHPTVTANAKEDEKRPTVTANAKKVEKRPTVTANAKKDEKRPTVTANAKKDEKRPTVTANPKKVEKHPTVTVDVKMMEKRPTVTANAQKRSIVTTNTKKEVNKEKVPTEKNTQKMEKRPNDSVGVKKNSNSQMMGKDRGRMNSVDTKKLGESIIEDTSTKEKEIRENVRRIFGMLFEIFHPIQLLAVLFLAIKVIFFK</sequence>
<evidence type="ECO:0000256" key="2">
    <source>
        <dbReference type="SAM" id="Phobius"/>
    </source>
</evidence>
<feature type="compositionally biased region" description="Basic and acidic residues" evidence="1">
    <location>
        <begin position="365"/>
        <end position="385"/>
    </location>
</feature>
<feature type="region of interest" description="Disordered" evidence="1">
    <location>
        <begin position="210"/>
        <end position="330"/>
    </location>
</feature>
<feature type="compositionally biased region" description="Basic and acidic residues" evidence="1">
    <location>
        <begin position="262"/>
        <end position="281"/>
    </location>
</feature>
<feature type="transmembrane region" description="Helical" evidence="2">
    <location>
        <begin position="134"/>
        <end position="154"/>
    </location>
</feature>
<feature type="compositionally biased region" description="Basic and acidic residues" evidence="1">
    <location>
        <begin position="210"/>
        <end position="255"/>
    </location>
</feature>
<name>A0A075ASJ6_ROZAC</name>
<feature type="compositionally biased region" description="Basic and acidic residues" evidence="1">
    <location>
        <begin position="288"/>
        <end position="320"/>
    </location>
</feature>
<keyword evidence="5" id="KW-1185">Reference proteome</keyword>
<feature type="region of interest" description="Disordered" evidence="1">
    <location>
        <begin position="365"/>
        <end position="407"/>
    </location>
</feature>
<feature type="chain" id="PRO_5001705795" evidence="3">
    <location>
        <begin position="20"/>
        <end position="463"/>
    </location>
</feature>
<dbReference type="STRING" id="988480.A0A075ASJ6"/>
<keyword evidence="2" id="KW-0812">Transmembrane</keyword>
<accession>A0A075ASJ6</accession>
<dbReference type="AlphaFoldDB" id="A0A075ASJ6"/>
<feature type="signal peptide" evidence="3">
    <location>
        <begin position="1"/>
        <end position="19"/>
    </location>
</feature>
<evidence type="ECO:0000313" key="4">
    <source>
        <dbReference type="EMBL" id="EPZ31681.1"/>
    </source>
</evidence>
<dbReference type="HOGENOM" id="CLU_590723_0_0_1"/>
<evidence type="ECO:0000256" key="3">
    <source>
        <dbReference type="SAM" id="SignalP"/>
    </source>
</evidence>
<feature type="transmembrane region" description="Helical" evidence="2">
    <location>
        <begin position="436"/>
        <end position="461"/>
    </location>
</feature>
<proteinExistence type="predicted"/>
<evidence type="ECO:0000256" key="1">
    <source>
        <dbReference type="SAM" id="MobiDB-lite"/>
    </source>
</evidence>
<gene>
    <name evidence="4" type="ORF">O9G_000160</name>
</gene>
<dbReference type="EMBL" id="KE561209">
    <property type="protein sequence ID" value="EPZ31681.1"/>
    <property type="molecule type" value="Genomic_DNA"/>
</dbReference>